<dbReference type="Proteomes" id="UP000766486">
    <property type="component" value="Unassembled WGS sequence"/>
</dbReference>
<feature type="chain" id="PRO_5046998125" description="Glycosyltransferase family 20 protein" evidence="4">
    <location>
        <begin position="17"/>
        <end position="904"/>
    </location>
</feature>
<evidence type="ECO:0000256" key="1">
    <source>
        <dbReference type="ARBA" id="ARBA00005409"/>
    </source>
</evidence>
<dbReference type="InterPro" id="IPR001830">
    <property type="entry name" value="Glyco_trans_20"/>
</dbReference>
<dbReference type="NCBIfam" id="TIGR00685">
    <property type="entry name" value="T6PP"/>
    <property type="match status" value="1"/>
</dbReference>
<dbReference type="Gene3D" id="3.40.50.1000">
    <property type="entry name" value="HAD superfamily/HAD-like"/>
    <property type="match status" value="1"/>
</dbReference>
<dbReference type="Gene3D" id="3.30.70.1020">
    <property type="entry name" value="Trehalose-6-phosphate phosphatase related protein, domain 2"/>
    <property type="match status" value="1"/>
</dbReference>
<evidence type="ECO:0000256" key="4">
    <source>
        <dbReference type="SAM" id="SignalP"/>
    </source>
</evidence>
<evidence type="ECO:0000256" key="3">
    <source>
        <dbReference type="SAM" id="MobiDB-lite"/>
    </source>
</evidence>
<dbReference type="InterPro" id="IPR023214">
    <property type="entry name" value="HAD_sf"/>
</dbReference>
<dbReference type="Pfam" id="PF00982">
    <property type="entry name" value="Glyco_transf_20"/>
    <property type="match status" value="1"/>
</dbReference>
<dbReference type="PANTHER" id="PTHR10788">
    <property type="entry name" value="TREHALOSE-6-PHOSPHATE SYNTHASE"/>
    <property type="match status" value="1"/>
</dbReference>
<evidence type="ECO:0008006" key="7">
    <source>
        <dbReference type="Google" id="ProtNLM"/>
    </source>
</evidence>
<feature type="compositionally biased region" description="Polar residues" evidence="3">
    <location>
        <begin position="100"/>
        <end position="117"/>
    </location>
</feature>
<dbReference type="InterPro" id="IPR006379">
    <property type="entry name" value="HAD-SF_hydro_IIB"/>
</dbReference>
<comment type="caution">
    <text evidence="5">The sequence shown here is derived from an EMBL/GenBank/DDBJ whole genome shotgun (WGS) entry which is preliminary data.</text>
</comment>
<dbReference type="InterPro" id="IPR036412">
    <property type="entry name" value="HAD-like_sf"/>
</dbReference>
<keyword evidence="6" id="KW-1185">Reference proteome</keyword>
<proteinExistence type="inferred from homology"/>
<feature type="signal peptide" evidence="4">
    <location>
        <begin position="1"/>
        <end position="16"/>
    </location>
</feature>
<comment type="similarity">
    <text evidence="1">In the N-terminal section; belongs to the glycosyltransferase 20 family.</text>
</comment>
<evidence type="ECO:0000256" key="2">
    <source>
        <dbReference type="ARBA" id="ARBA00006330"/>
    </source>
</evidence>
<dbReference type="EMBL" id="CABFNS010000795">
    <property type="protein sequence ID" value="VUC28888.1"/>
    <property type="molecule type" value="Genomic_DNA"/>
</dbReference>
<reference evidence="5 6" key="1">
    <citation type="submission" date="2019-06" db="EMBL/GenBank/DDBJ databases">
        <authorList>
            <person name="Broberg M."/>
        </authorList>
    </citation>
    <scope>NUCLEOTIDE SEQUENCE [LARGE SCALE GENOMIC DNA]</scope>
</reference>
<evidence type="ECO:0000313" key="5">
    <source>
        <dbReference type="EMBL" id="VUC28888.1"/>
    </source>
</evidence>
<protein>
    <recommendedName>
        <fullName evidence="7">Glycosyltransferase family 20 protein</fullName>
    </recommendedName>
</protein>
<organism evidence="5 6">
    <name type="scientific">Bionectria ochroleuca</name>
    <name type="common">Gliocladium roseum</name>
    <dbReference type="NCBI Taxonomy" id="29856"/>
    <lineage>
        <taxon>Eukaryota</taxon>
        <taxon>Fungi</taxon>
        <taxon>Dikarya</taxon>
        <taxon>Ascomycota</taxon>
        <taxon>Pezizomycotina</taxon>
        <taxon>Sordariomycetes</taxon>
        <taxon>Hypocreomycetidae</taxon>
        <taxon>Hypocreales</taxon>
        <taxon>Bionectriaceae</taxon>
        <taxon>Clonostachys</taxon>
    </lineage>
</organism>
<dbReference type="CDD" id="cd03788">
    <property type="entry name" value="GT20_TPS"/>
    <property type="match status" value="1"/>
</dbReference>
<feature type="compositionally biased region" description="Basic and acidic residues" evidence="3">
    <location>
        <begin position="126"/>
        <end position="138"/>
    </location>
</feature>
<dbReference type="NCBIfam" id="TIGR01484">
    <property type="entry name" value="HAD-SF-IIB"/>
    <property type="match status" value="1"/>
</dbReference>
<accession>A0ABY6UFU5</accession>
<dbReference type="SUPFAM" id="SSF56784">
    <property type="entry name" value="HAD-like"/>
    <property type="match status" value="1"/>
</dbReference>
<dbReference type="PANTHER" id="PTHR10788:SF15">
    <property type="entry name" value="TREHALOSE SYNTHASE COMPLEX REGULATORY SUBUNIT TPS3-RELATED"/>
    <property type="match status" value="1"/>
</dbReference>
<evidence type="ECO:0000313" key="6">
    <source>
        <dbReference type="Proteomes" id="UP000766486"/>
    </source>
</evidence>
<comment type="similarity">
    <text evidence="2">In the C-terminal section; belongs to the trehalose phosphatase family.</text>
</comment>
<gene>
    <name evidence="5" type="ORF">CLO192961_LOCUS248187</name>
</gene>
<dbReference type="Pfam" id="PF02358">
    <property type="entry name" value="Trehalose_PPase"/>
    <property type="match status" value="1"/>
</dbReference>
<sequence>MTVFVVSLFLPKTVYFNLPPGTPPKKPVAKHGSLQTAKTFPIQGLKPLLASDTTPSLFAPRPDITPPQTPTETLRVDPFANEDGFRVQFPNELVSPINRKGSSTWGGRPNQPLSRANSPPPAAISEHGRTMQKAKELSRQGVNQPKPLVRSESHDRVFSSAPWVVVDADQGNGGLRNAVEAAAREGKLGELTWCGTLGMPTDAIDGTPQKQDIEDTLATMHDMLTVFCTDKDFDGHYTHFCKQILWPVFHYQMPDNPKSKAYEDHSWKYYVNLNQAFADKIVKNWKRGDVIWIHDYHLLLVPGMIRQKLPEAKIGFFLHVAFPSSEVFRCLAVRKELLEGMLGANLIGFQIPEYTRHFLQTCSRILNVEATPEGIQLEDRFVDVASLAIGIDPVSLSKHRSDEEVTQWLATLQERYKGKKLIVARDKLDHVRGVRQKLLSYELFLNKNPEWRGHTVLIQVALSSERSDLDATVSDIVTRVNSSWANLAYQPVVYLKQDIDYAQYLALLTIADALMITSQREGMNLTSHEYLYCQDGAILPESKHGSLILSEFTGTASIFNKNELSVNPWDYRQCAEAIQKALEMLPDEKQNRWEKLYKAVSNNTGSNWVDEFLTRLNKAHNEQHSRDQTAVPRLSIPSVCNKYQKSQRRLFILDYEGTLVSWGSISQIIATSPQRTLDILNDLLLDERNIVYVMSGRRPEELERVFRRVPNLGLIAENGCFVKESSSNDWIEMADTNQINSWKDSVRPILSYFLERTPGAELEERHCSLVFDYKGSDDLEAATRLAAECATHVNDACESQRVHAIPQEGHIIVEPIDWSKKTAACKVFENLHEQPESTPIDFLMVVGDGREDEKVFKWANRQRENSVKEVVTVSLGSRSTEATATLTQGVSGVLTCLQRLAQSS</sequence>
<dbReference type="SUPFAM" id="SSF53756">
    <property type="entry name" value="UDP-Glycosyltransferase/glycogen phosphorylase"/>
    <property type="match status" value="1"/>
</dbReference>
<name>A0ABY6UFU5_BIOOC</name>
<keyword evidence="4" id="KW-0732">Signal</keyword>
<dbReference type="Gene3D" id="3.40.50.2000">
    <property type="entry name" value="Glycogen Phosphorylase B"/>
    <property type="match status" value="2"/>
</dbReference>
<dbReference type="InterPro" id="IPR003337">
    <property type="entry name" value="Trehalose_PPase"/>
</dbReference>
<feature type="region of interest" description="Disordered" evidence="3">
    <location>
        <begin position="97"/>
        <end position="154"/>
    </location>
</feature>